<reference evidence="2 3" key="1">
    <citation type="submission" date="2020-05" db="EMBL/GenBank/DDBJ databases">
        <title>Strain PA2F3 complete genome.</title>
        <authorList>
            <person name="Kim Y.-S."/>
            <person name="Kim S.-J."/>
            <person name="Jung H.-k."/>
            <person name="Kim S.-E."/>
            <person name="Kim K.-H."/>
        </authorList>
    </citation>
    <scope>NUCLEOTIDE SEQUENCE [LARGE SCALE GENOMIC DNA]</scope>
    <source>
        <strain evidence="2 3">PA2F3</strain>
    </source>
</reference>
<evidence type="ECO:0000313" key="3">
    <source>
        <dbReference type="Proteomes" id="UP000502498"/>
    </source>
</evidence>
<dbReference type="InterPro" id="IPR007235">
    <property type="entry name" value="Glyco_trans_28_C"/>
</dbReference>
<dbReference type="Proteomes" id="UP000502498">
    <property type="component" value="Chromosome"/>
</dbReference>
<dbReference type="Gene3D" id="3.40.50.2000">
    <property type="entry name" value="Glycogen Phosphorylase B"/>
    <property type="match status" value="1"/>
</dbReference>
<name>A0A7D4UK35_9MICO</name>
<organism evidence="2 3">
    <name type="scientific">Microbacterium hominis</name>
    <dbReference type="NCBI Taxonomy" id="162426"/>
    <lineage>
        <taxon>Bacteria</taxon>
        <taxon>Bacillati</taxon>
        <taxon>Actinomycetota</taxon>
        <taxon>Actinomycetes</taxon>
        <taxon>Micrococcales</taxon>
        <taxon>Microbacteriaceae</taxon>
        <taxon>Microbacterium</taxon>
    </lineage>
</organism>
<dbReference type="PANTHER" id="PTHR21015">
    <property type="entry name" value="UDP-N-ACETYLGLUCOSAMINE--N-ACETYLMURAMYL-(PENTAPEPTIDE) PYROPHOSPHORYL-UNDECAPRENOL N-ACETYLGLUCOSAMINE TRANSFERASE 1"/>
    <property type="match status" value="1"/>
</dbReference>
<evidence type="ECO:0000259" key="1">
    <source>
        <dbReference type="Pfam" id="PF04101"/>
    </source>
</evidence>
<proteinExistence type="predicted"/>
<protein>
    <submittedName>
        <fullName evidence="2">Glycosyl transferase family 28</fullName>
    </submittedName>
</protein>
<feature type="domain" description="Glycosyl transferase family 28 C-terminal" evidence="1">
    <location>
        <begin position="166"/>
        <end position="281"/>
    </location>
</feature>
<evidence type="ECO:0000313" key="2">
    <source>
        <dbReference type="EMBL" id="QKJ20287.1"/>
    </source>
</evidence>
<keyword evidence="2" id="KW-0808">Transferase</keyword>
<dbReference type="PANTHER" id="PTHR21015:SF22">
    <property type="entry name" value="GLYCOSYLTRANSFERASE"/>
    <property type="match status" value="1"/>
</dbReference>
<dbReference type="RefSeq" id="WP_172990722.1">
    <property type="nucleotide sequence ID" value="NZ_CP054038.1"/>
</dbReference>
<accession>A0A7D4UK35</accession>
<dbReference type="Pfam" id="PF04101">
    <property type="entry name" value="Glyco_tran_28_C"/>
    <property type="match status" value="1"/>
</dbReference>
<sequence>MTTLLVAISGGHLTQLTMLAPRVADEDVVWMTNDTPQSRSLLEGQTVYHVPTRPPRDYAGVMADTRIAQRALRDHRIDRVISTGAQIALSALVPASTRRLPFTYIESATRVTGISATGKVMERVPWVERYVQYPHAVNDKWRYALSVFDGFRVEPVEDPAPISRAVVTVGGNGDYGFRRLIDGARRALDAVPGDVETLWQVGSTDVSDLPIDAVDSLPSARLNAALREADVVIGHAGTGTALAALAAGKVPVLSPRSVSFGEHVDGHQHDLAAFLADRGLAVVAEPQAISPSVLDTARRWRAARAADLETVAL</sequence>
<dbReference type="SUPFAM" id="SSF53756">
    <property type="entry name" value="UDP-Glycosyltransferase/glycogen phosphorylase"/>
    <property type="match status" value="1"/>
</dbReference>
<gene>
    <name evidence="2" type="ORF">HQM25_13580</name>
</gene>
<dbReference type="GO" id="GO:0016758">
    <property type="term" value="F:hexosyltransferase activity"/>
    <property type="evidence" value="ECO:0007669"/>
    <property type="project" value="InterPro"/>
</dbReference>
<dbReference type="EMBL" id="CP054038">
    <property type="protein sequence ID" value="QKJ20287.1"/>
    <property type="molecule type" value="Genomic_DNA"/>
</dbReference>
<dbReference type="AlphaFoldDB" id="A0A7D4UK35"/>